<dbReference type="AlphaFoldDB" id="A0A9P1H720"/>
<dbReference type="Pfam" id="PF09779">
    <property type="entry name" value="Ima1_N"/>
    <property type="match status" value="1"/>
</dbReference>
<dbReference type="GO" id="GO:0034992">
    <property type="term" value="C:microtubule organizing center attachment site"/>
    <property type="evidence" value="ECO:0007669"/>
    <property type="project" value="TreeGrafter"/>
</dbReference>
<evidence type="ECO:0000313" key="9">
    <source>
        <dbReference type="Proteomes" id="UP000838763"/>
    </source>
</evidence>
<organism evidence="8 9">
    <name type="scientific">Parascedosporium putredinis</name>
    <dbReference type="NCBI Taxonomy" id="1442378"/>
    <lineage>
        <taxon>Eukaryota</taxon>
        <taxon>Fungi</taxon>
        <taxon>Dikarya</taxon>
        <taxon>Ascomycota</taxon>
        <taxon>Pezizomycotina</taxon>
        <taxon>Sordariomycetes</taxon>
        <taxon>Hypocreomycetidae</taxon>
        <taxon>Microascales</taxon>
        <taxon>Microascaceae</taxon>
        <taxon>Parascedosporium</taxon>
    </lineage>
</organism>
<gene>
    <name evidence="8" type="ORF">PPNO1_LOCUS6806</name>
</gene>
<dbReference type="Proteomes" id="UP000838763">
    <property type="component" value="Unassembled WGS sequence"/>
</dbReference>
<feature type="region of interest" description="Disordered" evidence="6">
    <location>
        <begin position="382"/>
        <end position="401"/>
    </location>
</feature>
<dbReference type="InterPro" id="IPR018617">
    <property type="entry name" value="Ima1_N"/>
</dbReference>
<comment type="subcellular location">
    <subcellularLocation>
        <location evidence="1">Nucleus inner membrane</location>
        <topology evidence="1">Multi-pass membrane protein</topology>
    </subcellularLocation>
</comment>
<dbReference type="PANTHER" id="PTHR28538">
    <property type="entry name" value="INTEGRAL INNER NUCLEAR MEMBRANE PROTEIN IMA1"/>
    <property type="match status" value="1"/>
</dbReference>
<keyword evidence="9" id="KW-1185">Reference proteome</keyword>
<evidence type="ECO:0000256" key="3">
    <source>
        <dbReference type="ARBA" id="ARBA00022989"/>
    </source>
</evidence>
<evidence type="ECO:0000256" key="6">
    <source>
        <dbReference type="SAM" id="MobiDB-lite"/>
    </source>
</evidence>
<protein>
    <recommendedName>
        <fullName evidence="7">Ima1 N-terminal domain-containing protein</fullName>
    </recommendedName>
</protein>
<evidence type="ECO:0000256" key="5">
    <source>
        <dbReference type="ARBA" id="ARBA00023242"/>
    </source>
</evidence>
<dbReference type="OrthoDB" id="5966927at2759"/>
<accession>A0A9P1H720</accession>
<feature type="domain" description="Ima1 N-terminal" evidence="7">
    <location>
        <begin position="10"/>
        <end position="137"/>
    </location>
</feature>
<dbReference type="GO" id="GO:0005637">
    <property type="term" value="C:nuclear inner membrane"/>
    <property type="evidence" value="ECO:0007669"/>
    <property type="project" value="UniProtKB-SubCell"/>
</dbReference>
<dbReference type="InterPro" id="IPR042321">
    <property type="entry name" value="Ima1"/>
</dbReference>
<evidence type="ECO:0000313" key="8">
    <source>
        <dbReference type="EMBL" id="CAI4217188.1"/>
    </source>
</evidence>
<feature type="compositionally biased region" description="Low complexity" evidence="6">
    <location>
        <begin position="511"/>
        <end position="520"/>
    </location>
</feature>
<evidence type="ECO:0000256" key="2">
    <source>
        <dbReference type="ARBA" id="ARBA00022692"/>
    </source>
</evidence>
<dbReference type="EMBL" id="CALLCH030000016">
    <property type="protein sequence ID" value="CAI4217188.1"/>
    <property type="molecule type" value="Genomic_DNA"/>
</dbReference>
<evidence type="ECO:0000256" key="1">
    <source>
        <dbReference type="ARBA" id="ARBA00004473"/>
    </source>
</evidence>
<proteinExistence type="predicted"/>
<reference evidence="8" key="1">
    <citation type="submission" date="2022-11" db="EMBL/GenBank/DDBJ databases">
        <authorList>
            <person name="Scott C."/>
            <person name="Bruce N."/>
        </authorList>
    </citation>
    <scope>NUCLEOTIDE SEQUENCE</scope>
</reference>
<keyword evidence="3" id="KW-1133">Transmembrane helix</keyword>
<keyword evidence="4" id="KW-0472">Membrane</keyword>
<sequence>MAPFRRSHNLRCFYCNCPTGIRFEGQSEILCPRCDATNYLDEDGDITDPPVATTTASQSQAYAFQRSPTPQSPESSQSIFCAQCLKNQHLYTASLAQYFPDDPDHPDYPALERKYYKFRQDLEDRYPQMCADCEPKVLSKLNAAGYIAKTDFLRTAMEKSRANRTSPRRRTMMSLTDGLGRWLWYSAFVAQVLWHVSAVVDVVSTDLSLEARQHWLLRAWDLTSRFLPSTGSLIRISLQMTLLGIWWNPKFPEVVRGFSRPIVGLPKWYAFQGMLATARYLFPKIASLEVEHTEQANAQFAIHTFVAGLIFYVYILARKSVKLDTSPLFAPAEMPTVRQPRITRSGAKRETRLVSPFATLEPPPSRAPPRPSQAAYAEEMDWERTEEPAPRCGTLGSPKHSPLAHPSLAGISAGPETREPGSPATQAIKQDREIFTARFGGSTMLGGDKKKLADEGHVNFAPPSFFSQDNTGADPRNSLADMLSSGFSLSQEEENAAKSRSSRNAKRGLFSGVVPATPSGSSGGPGDRRGFRSIDAAFLVVIMRASLGMSALLTLLLSRDAISRLGQAGGASTANVLELVLCIAEVGAVGHLSLKVWTSPVLCDGCFTQGLWTIVVMLGHRLWNAIP</sequence>
<keyword evidence="2" id="KW-0812">Transmembrane</keyword>
<comment type="caution">
    <text evidence="8">The sequence shown here is derived from an EMBL/GenBank/DDBJ whole genome shotgun (WGS) entry which is preliminary data.</text>
</comment>
<evidence type="ECO:0000256" key="4">
    <source>
        <dbReference type="ARBA" id="ARBA00023136"/>
    </source>
</evidence>
<dbReference type="GO" id="GO:0034506">
    <property type="term" value="C:chromosome, centromeric core domain"/>
    <property type="evidence" value="ECO:0007669"/>
    <property type="project" value="TreeGrafter"/>
</dbReference>
<keyword evidence="5" id="KW-0539">Nucleus</keyword>
<dbReference type="GO" id="GO:0044732">
    <property type="term" value="C:mitotic spindle pole body"/>
    <property type="evidence" value="ECO:0007669"/>
    <property type="project" value="TreeGrafter"/>
</dbReference>
<feature type="region of interest" description="Disordered" evidence="6">
    <location>
        <begin position="508"/>
        <end position="528"/>
    </location>
</feature>
<dbReference type="PANTHER" id="PTHR28538:SF1">
    <property type="entry name" value="INTEGRAL INNER NUCLEAR MEMBRANE PROTEIN IMA1"/>
    <property type="match status" value="1"/>
</dbReference>
<dbReference type="GO" id="GO:0071765">
    <property type="term" value="P:nuclear inner membrane organization"/>
    <property type="evidence" value="ECO:0007669"/>
    <property type="project" value="InterPro"/>
</dbReference>
<name>A0A9P1H720_9PEZI</name>
<evidence type="ECO:0000259" key="7">
    <source>
        <dbReference type="Pfam" id="PF09779"/>
    </source>
</evidence>